<evidence type="ECO:0000256" key="9">
    <source>
        <dbReference type="RuleBase" id="RU000501"/>
    </source>
</evidence>
<organism evidence="10 11">
    <name type="scientific">Ramalina farinacea</name>
    <dbReference type="NCBI Taxonomy" id="258253"/>
    <lineage>
        <taxon>Eukaryota</taxon>
        <taxon>Fungi</taxon>
        <taxon>Dikarya</taxon>
        <taxon>Ascomycota</taxon>
        <taxon>Pezizomycotina</taxon>
        <taxon>Lecanoromycetes</taxon>
        <taxon>OSLEUM clade</taxon>
        <taxon>Lecanoromycetidae</taxon>
        <taxon>Lecanorales</taxon>
        <taxon>Lecanorineae</taxon>
        <taxon>Ramalinaceae</taxon>
        <taxon>Ramalina</taxon>
    </lineage>
</organism>
<dbReference type="PROSITE" id="PS00958">
    <property type="entry name" value="TRANSALDOLASE_2"/>
    <property type="match status" value="1"/>
</dbReference>
<evidence type="ECO:0000256" key="2">
    <source>
        <dbReference type="ARBA" id="ARBA00008012"/>
    </source>
</evidence>
<keyword evidence="6 9" id="KW-0570">Pentose shunt</keyword>
<dbReference type="Proteomes" id="UP001161017">
    <property type="component" value="Unassembled WGS sequence"/>
</dbReference>
<evidence type="ECO:0000256" key="8">
    <source>
        <dbReference type="ARBA" id="ARBA00048810"/>
    </source>
</evidence>
<comment type="caution">
    <text evidence="10">The sequence shown here is derived from an EMBL/GenBank/DDBJ whole genome shotgun (WGS) entry which is preliminary data.</text>
</comment>
<dbReference type="Gene3D" id="3.20.20.70">
    <property type="entry name" value="Aldolase class I"/>
    <property type="match status" value="1"/>
</dbReference>
<gene>
    <name evidence="10" type="primary">TAL1</name>
    <name evidence="10" type="ORF">OHK93_003437</name>
</gene>
<evidence type="ECO:0000256" key="5">
    <source>
        <dbReference type="ARBA" id="ARBA00022679"/>
    </source>
</evidence>
<dbReference type="FunFam" id="3.20.20.70:FF:000088">
    <property type="entry name" value="Transaldolase"/>
    <property type="match status" value="1"/>
</dbReference>
<dbReference type="EMBL" id="JAPUFD010000018">
    <property type="protein sequence ID" value="MDI1492225.1"/>
    <property type="molecule type" value="Genomic_DNA"/>
</dbReference>
<dbReference type="InterPro" id="IPR013785">
    <property type="entry name" value="Aldolase_TIM"/>
</dbReference>
<proteinExistence type="inferred from homology"/>
<comment type="catalytic activity">
    <reaction evidence="8 9">
        <text>D-sedoheptulose 7-phosphate + D-glyceraldehyde 3-phosphate = D-erythrose 4-phosphate + beta-D-fructose 6-phosphate</text>
        <dbReference type="Rhea" id="RHEA:17053"/>
        <dbReference type="ChEBI" id="CHEBI:16897"/>
        <dbReference type="ChEBI" id="CHEBI:57483"/>
        <dbReference type="ChEBI" id="CHEBI:57634"/>
        <dbReference type="ChEBI" id="CHEBI:59776"/>
        <dbReference type="EC" id="2.2.1.2"/>
    </reaction>
</comment>
<dbReference type="PROSITE" id="PS01054">
    <property type="entry name" value="TRANSALDOLASE_1"/>
    <property type="match status" value="1"/>
</dbReference>
<protein>
    <recommendedName>
        <fullName evidence="4 9">Transaldolase</fullName>
        <ecNumber evidence="3 9">2.2.1.2</ecNumber>
    </recommendedName>
</protein>
<dbReference type="NCBIfam" id="TIGR00874">
    <property type="entry name" value="talAB"/>
    <property type="match status" value="1"/>
</dbReference>
<dbReference type="CDD" id="cd00957">
    <property type="entry name" value="Transaldolase_TalAB"/>
    <property type="match status" value="1"/>
</dbReference>
<evidence type="ECO:0000313" key="11">
    <source>
        <dbReference type="Proteomes" id="UP001161017"/>
    </source>
</evidence>
<comment type="function">
    <text evidence="9">Catalyzes the rate-limiting step of the non-oxidative phase in the pentose phosphate pathway. Catalyzes the reversible conversion of sedheptulose-7-phosphate and D-glyceraldehyde 3-phosphate into erythrose-4-phosphate and beta-D-fructose 6-phosphate.</text>
</comment>
<keyword evidence="5 9" id="KW-0808">Transferase</keyword>
<comment type="similarity">
    <text evidence="2">Belongs to the transaldolase family. Type 1 subfamily.</text>
</comment>
<evidence type="ECO:0000256" key="3">
    <source>
        <dbReference type="ARBA" id="ARBA00013151"/>
    </source>
</evidence>
<dbReference type="GO" id="GO:0005737">
    <property type="term" value="C:cytoplasm"/>
    <property type="evidence" value="ECO:0007669"/>
    <property type="project" value="InterPro"/>
</dbReference>
<dbReference type="AlphaFoldDB" id="A0AA43TZU6"/>
<evidence type="ECO:0000313" key="10">
    <source>
        <dbReference type="EMBL" id="MDI1492225.1"/>
    </source>
</evidence>
<dbReference type="GO" id="GO:0009052">
    <property type="term" value="P:pentose-phosphate shunt, non-oxidative branch"/>
    <property type="evidence" value="ECO:0007669"/>
    <property type="project" value="TreeGrafter"/>
</dbReference>
<dbReference type="SUPFAM" id="SSF51569">
    <property type="entry name" value="Aldolase"/>
    <property type="match status" value="1"/>
</dbReference>
<sequence length="335" mass="36992">MTSSLDQLKASGTTVVCDSGDFATIGKYKPQDATTNPSLILAASKKPEYAKLIDIAVAYGKDHEVLLTAKIYQGKSMEEKVDSTLDRLLVEFGKEILAIVPGRVSTEVDARFSFDIQGSINKALHIIELYKSIGIDKSRILIKLASTWEGVKAAQELSSKHGINCNLTLMFSLPQAIAAAEAGAFLISPFVGRILDWYKAANKKDYSPQEDPGVKSVQEIFNYYKKFGYDTIVMGASFRNKGEITELAGCDYLTIAPNLLEELYGSKEEIPKKLNAENAGSLDIEKKSYINNEEKFRFDFNEQAMAVEKLREGISKFAADANTLKAILKEKIEKA</sequence>
<keyword evidence="7" id="KW-0704">Schiff base</keyword>
<dbReference type="InterPro" id="IPR001585">
    <property type="entry name" value="TAL/FSA"/>
</dbReference>
<dbReference type="GO" id="GO:0005975">
    <property type="term" value="P:carbohydrate metabolic process"/>
    <property type="evidence" value="ECO:0007669"/>
    <property type="project" value="InterPro"/>
</dbReference>
<dbReference type="PANTHER" id="PTHR10683:SF18">
    <property type="entry name" value="TRANSALDOLASE"/>
    <property type="match status" value="1"/>
</dbReference>
<keyword evidence="11" id="KW-1185">Reference proteome</keyword>
<accession>A0AA43TZU6</accession>
<evidence type="ECO:0000256" key="1">
    <source>
        <dbReference type="ARBA" id="ARBA00004857"/>
    </source>
</evidence>
<dbReference type="Pfam" id="PF00923">
    <property type="entry name" value="TAL_FSA"/>
    <property type="match status" value="1"/>
</dbReference>
<reference evidence="10" key="1">
    <citation type="journal article" date="2023" name="Genome Biol. Evol.">
        <title>First Whole Genome Sequence and Flow Cytometry Genome Size Data for the Lichen-Forming Fungus Ramalina farinacea (Ascomycota).</title>
        <authorList>
            <person name="Llewellyn T."/>
            <person name="Mian S."/>
            <person name="Hill R."/>
            <person name="Leitch I.J."/>
            <person name="Gaya E."/>
        </authorList>
    </citation>
    <scope>NUCLEOTIDE SEQUENCE</scope>
    <source>
        <strain evidence="10">LIQ254RAFAR</strain>
    </source>
</reference>
<name>A0AA43TZU6_9LECA</name>
<dbReference type="PANTHER" id="PTHR10683">
    <property type="entry name" value="TRANSALDOLASE"/>
    <property type="match status" value="1"/>
</dbReference>
<evidence type="ECO:0000256" key="6">
    <source>
        <dbReference type="ARBA" id="ARBA00023126"/>
    </source>
</evidence>
<dbReference type="EC" id="2.2.1.2" evidence="3 9"/>
<evidence type="ECO:0000256" key="7">
    <source>
        <dbReference type="ARBA" id="ARBA00023270"/>
    </source>
</evidence>
<dbReference type="GO" id="GO:0004801">
    <property type="term" value="F:transaldolase activity"/>
    <property type="evidence" value="ECO:0007669"/>
    <property type="project" value="UniProtKB-EC"/>
</dbReference>
<evidence type="ECO:0000256" key="4">
    <source>
        <dbReference type="ARBA" id="ARBA00018292"/>
    </source>
</evidence>
<dbReference type="InterPro" id="IPR004730">
    <property type="entry name" value="Transaldolase_1"/>
</dbReference>
<dbReference type="InterPro" id="IPR018225">
    <property type="entry name" value="Transaldolase_AS"/>
</dbReference>
<comment type="pathway">
    <text evidence="1 9">Carbohydrate degradation; pentose phosphate pathway; D-glyceraldehyde 3-phosphate and beta-D-fructose 6-phosphate from D-ribose 5-phosphate and D-xylulose 5-phosphate (non-oxidative stage): step 2/3.</text>
</comment>